<organism evidence="5 6">
    <name type="scientific">Lactiplantibacillus plantarum</name>
    <name type="common">Lactobacillus plantarum</name>
    <dbReference type="NCBI Taxonomy" id="1590"/>
    <lineage>
        <taxon>Bacteria</taxon>
        <taxon>Bacillati</taxon>
        <taxon>Bacillota</taxon>
        <taxon>Bacilli</taxon>
        <taxon>Lactobacillales</taxon>
        <taxon>Lactobacillaceae</taxon>
        <taxon>Lactiplantibacillus</taxon>
    </lineage>
</organism>
<dbReference type="InterPro" id="IPR002173">
    <property type="entry name" value="Carboh/pur_kinase_PfkB_CS"/>
</dbReference>
<dbReference type="InterPro" id="IPR029056">
    <property type="entry name" value="Ribokinase-like"/>
</dbReference>
<name>A0A162HFE7_LACPN</name>
<comment type="caution">
    <text evidence="5">The sequence shown here is derived from an EMBL/GenBank/DDBJ whole genome shotgun (WGS) entry which is preliminary data.</text>
</comment>
<comment type="similarity">
    <text evidence="1">Belongs to the carbohydrate kinase PfkB family.</text>
</comment>
<evidence type="ECO:0000313" key="6">
    <source>
        <dbReference type="Proteomes" id="UP000076882"/>
    </source>
</evidence>
<dbReference type="InterPro" id="IPR002139">
    <property type="entry name" value="Ribo/fructo_kinase"/>
</dbReference>
<dbReference type="Gene3D" id="3.40.1190.20">
    <property type="match status" value="1"/>
</dbReference>
<keyword evidence="2" id="KW-0808">Transferase</keyword>
<dbReference type="Pfam" id="PF00294">
    <property type="entry name" value="PfkB"/>
    <property type="match status" value="1"/>
</dbReference>
<feature type="domain" description="Carbohydrate kinase PfkB" evidence="4">
    <location>
        <begin position="5"/>
        <end position="87"/>
    </location>
</feature>
<dbReference type="PATRIC" id="fig|1590.201.peg.2517"/>
<evidence type="ECO:0000313" key="5">
    <source>
        <dbReference type="EMBL" id="KZU93378.1"/>
    </source>
</evidence>
<gene>
    <name evidence="5" type="ORF">Lp19_2606</name>
</gene>
<dbReference type="PANTHER" id="PTHR10584">
    <property type="entry name" value="SUGAR KINASE"/>
    <property type="match status" value="1"/>
</dbReference>
<dbReference type="EMBL" id="LUXM01000034">
    <property type="protein sequence ID" value="KZU93378.1"/>
    <property type="molecule type" value="Genomic_DNA"/>
</dbReference>
<evidence type="ECO:0000256" key="1">
    <source>
        <dbReference type="ARBA" id="ARBA00010688"/>
    </source>
</evidence>
<dbReference type="GO" id="GO:0016301">
    <property type="term" value="F:kinase activity"/>
    <property type="evidence" value="ECO:0007669"/>
    <property type="project" value="UniProtKB-KW"/>
</dbReference>
<dbReference type="PROSITE" id="PS00583">
    <property type="entry name" value="PFKB_KINASES_1"/>
    <property type="match status" value="1"/>
</dbReference>
<proteinExistence type="inferred from homology"/>
<reference evidence="5 6" key="1">
    <citation type="submission" date="2016-03" db="EMBL/GenBank/DDBJ databases">
        <title>Comparative genomics of 54 Lactobacillus plantarum strains reveals genomic uncoupling from niche constraints.</title>
        <authorList>
            <person name="Martino M.E."/>
        </authorList>
    </citation>
    <scope>NUCLEOTIDE SEQUENCE [LARGE SCALE GENOMIC DNA]</scope>
    <source>
        <strain evidence="5 6">19.1</strain>
    </source>
</reference>
<dbReference type="Proteomes" id="UP000076882">
    <property type="component" value="Unassembled WGS sequence"/>
</dbReference>
<dbReference type="SUPFAM" id="SSF53613">
    <property type="entry name" value="Ribokinase-like"/>
    <property type="match status" value="1"/>
</dbReference>
<dbReference type="InterPro" id="IPR011611">
    <property type="entry name" value="PfkB_dom"/>
</dbReference>
<evidence type="ECO:0000256" key="2">
    <source>
        <dbReference type="ARBA" id="ARBA00022679"/>
    </source>
</evidence>
<dbReference type="AlphaFoldDB" id="A0A162HFE7"/>
<protein>
    <submittedName>
        <fullName evidence="5">Ribokinase</fullName>
    </submittedName>
</protein>
<sequence length="101" mass="10772">MNNGILVLGSINLDIKVSTAEYPKYGDTATAKSIQMLPGGKGANQAVGVSKLGGNLTFIGAVGEDAMGNQMIGNLENRGINTQLIKKKSYGKYWYIYRDVG</sequence>
<keyword evidence="3 5" id="KW-0418">Kinase</keyword>
<evidence type="ECO:0000256" key="3">
    <source>
        <dbReference type="ARBA" id="ARBA00022777"/>
    </source>
</evidence>
<dbReference type="PANTHER" id="PTHR10584:SF166">
    <property type="entry name" value="RIBOKINASE"/>
    <property type="match status" value="1"/>
</dbReference>
<dbReference type="GO" id="GO:0005829">
    <property type="term" value="C:cytosol"/>
    <property type="evidence" value="ECO:0007669"/>
    <property type="project" value="TreeGrafter"/>
</dbReference>
<dbReference type="PRINTS" id="PR00990">
    <property type="entry name" value="RIBOKINASE"/>
</dbReference>
<evidence type="ECO:0000259" key="4">
    <source>
        <dbReference type="Pfam" id="PF00294"/>
    </source>
</evidence>
<accession>A0A162HFE7</accession>
<dbReference type="GO" id="GO:0006796">
    <property type="term" value="P:phosphate-containing compound metabolic process"/>
    <property type="evidence" value="ECO:0007669"/>
    <property type="project" value="UniProtKB-ARBA"/>
</dbReference>